<gene>
    <name evidence="3" type="ORF">AQUCO_01000610v1</name>
</gene>
<sequence>MVTSLSDLPTEILSIICEKLVDINDYGRFGDVCKSWRDIVWRIRAKIPRQLPVLMFPNSSNNSSSCMHTHSFYSLSLGKKLIINEGSQFRRCFGSSYGWLITEDYSRMIHLLNPFQSNNNVIKLPCLVPQGKKNYISKAILSHNPSWTSDYVVMLLYRVYYGKDGDTDSFLAILKPGDTYWTRVSVDHKFKPLIDIIYYKDQFYAISCSGIVVFCDINSTKPSVKRVASSPNRNIGREVNIAGESCQAFIQAFLVESSGDLLCVARTLKLRPNQHSSSIGGFQIYKLQTKGWRWIELNTLGGHALFLSNFSTSLLASDFPHCKANHIYSTFRGLKFEMGVFNLADKSIQILFTESIHYRDKEPSHPLWVQPTLNMMRN</sequence>
<keyword evidence="4" id="KW-1185">Reference proteome</keyword>
<dbReference type="STRING" id="218851.A0A2G5EAT3"/>
<dbReference type="InterPro" id="IPR005174">
    <property type="entry name" value="KIB1-4_b-propeller"/>
</dbReference>
<dbReference type="InterPro" id="IPR036047">
    <property type="entry name" value="F-box-like_dom_sf"/>
</dbReference>
<reference evidence="3 4" key="1">
    <citation type="submission" date="2017-09" db="EMBL/GenBank/DDBJ databases">
        <title>WGS assembly of Aquilegia coerulea Goldsmith.</title>
        <authorList>
            <person name="Hodges S."/>
            <person name="Kramer E."/>
            <person name="Nordborg M."/>
            <person name="Tomkins J."/>
            <person name="Borevitz J."/>
            <person name="Derieg N."/>
            <person name="Yan J."/>
            <person name="Mihaltcheva S."/>
            <person name="Hayes R.D."/>
            <person name="Rokhsar D."/>
        </authorList>
    </citation>
    <scope>NUCLEOTIDE SEQUENCE [LARGE SCALE GENOMIC DNA]</scope>
    <source>
        <strain evidence="4">cv. Goldsmith</strain>
    </source>
</reference>
<dbReference type="InterPro" id="IPR001810">
    <property type="entry name" value="F-box_dom"/>
</dbReference>
<feature type="domain" description="F-box" evidence="2">
    <location>
        <begin position="5"/>
        <end position="41"/>
    </location>
</feature>
<dbReference type="Proteomes" id="UP000230069">
    <property type="component" value="Unassembled WGS sequence"/>
</dbReference>
<dbReference type="InParanoid" id="A0A2G5EAT3"/>
<dbReference type="PANTHER" id="PTHR44259:SF114">
    <property type="entry name" value="OS06G0707300 PROTEIN"/>
    <property type="match status" value="1"/>
</dbReference>
<evidence type="ECO:0008006" key="5">
    <source>
        <dbReference type="Google" id="ProtNLM"/>
    </source>
</evidence>
<dbReference type="Gene3D" id="1.20.1280.50">
    <property type="match status" value="1"/>
</dbReference>
<dbReference type="Pfam" id="PF03478">
    <property type="entry name" value="Beta-prop_KIB1-4"/>
    <property type="match status" value="1"/>
</dbReference>
<protein>
    <recommendedName>
        <fullName evidence="5">F-box domain-containing protein</fullName>
    </recommendedName>
</protein>
<organism evidence="3 4">
    <name type="scientific">Aquilegia coerulea</name>
    <name type="common">Rocky mountain columbine</name>
    <dbReference type="NCBI Taxonomy" id="218851"/>
    <lineage>
        <taxon>Eukaryota</taxon>
        <taxon>Viridiplantae</taxon>
        <taxon>Streptophyta</taxon>
        <taxon>Embryophyta</taxon>
        <taxon>Tracheophyta</taxon>
        <taxon>Spermatophyta</taxon>
        <taxon>Magnoliopsida</taxon>
        <taxon>Ranunculales</taxon>
        <taxon>Ranunculaceae</taxon>
        <taxon>Thalictroideae</taxon>
        <taxon>Aquilegia</taxon>
    </lineage>
</organism>
<evidence type="ECO:0000259" key="2">
    <source>
        <dbReference type="Pfam" id="PF12937"/>
    </source>
</evidence>
<name>A0A2G5EAT3_AQUCA</name>
<evidence type="ECO:0000313" key="3">
    <source>
        <dbReference type="EMBL" id="PIA52856.1"/>
    </source>
</evidence>
<dbReference type="PANTHER" id="PTHR44259">
    <property type="entry name" value="OS07G0183000 PROTEIN-RELATED"/>
    <property type="match status" value="1"/>
</dbReference>
<feature type="domain" description="KIB1-4 beta-propeller" evidence="1">
    <location>
        <begin position="86"/>
        <end position="342"/>
    </location>
</feature>
<proteinExistence type="predicted"/>
<dbReference type="SUPFAM" id="SSF81383">
    <property type="entry name" value="F-box domain"/>
    <property type="match status" value="1"/>
</dbReference>
<accession>A0A2G5EAT3</accession>
<dbReference type="CDD" id="cd09917">
    <property type="entry name" value="F-box_SF"/>
    <property type="match status" value="1"/>
</dbReference>
<dbReference type="OrthoDB" id="1519185at2759"/>
<evidence type="ECO:0000313" key="4">
    <source>
        <dbReference type="Proteomes" id="UP000230069"/>
    </source>
</evidence>
<dbReference type="EMBL" id="KZ305027">
    <property type="protein sequence ID" value="PIA52856.1"/>
    <property type="molecule type" value="Genomic_DNA"/>
</dbReference>
<dbReference type="InterPro" id="IPR050942">
    <property type="entry name" value="F-box_BR-signaling"/>
</dbReference>
<dbReference type="Pfam" id="PF12937">
    <property type="entry name" value="F-box-like"/>
    <property type="match status" value="1"/>
</dbReference>
<dbReference type="AlphaFoldDB" id="A0A2G5EAT3"/>
<evidence type="ECO:0000259" key="1">
    <source>
        <dbReference type="Pfam" id="PF03478"/>
    </source>
</evidence>